<dbReference type="PANTHER" id="PTHR19303:SF73">
    <property type="entry name" value="PROTEIN PDC2"/>
    <property type="match status" value="1"/>
</dbReference>
<dbReference type="GO" id="GO:0003677">
    <property type="term" value="F:DNA binding"/>
    <property type="evidence" value="ECO:0007669"/>
    <property type="project" value="TreeGrafter"/>
</dbReference>
<gene>
    <name evidence="2" type="ORF">LOD99_840</name>
</gene>
<dbReference type="GO" id="GO:0005634">
    <property type="term" value="C:nucleus"/>
    <property type="evidence" value="ECO:0007669"/>
    <property type="project" value="TreeGrafter"/>
</dbReference>
<dbReference type="EMBL" id="JAKMXF010000222">
    <property type="protein sequence ID" value="KAI6654444.1"/>
    <property type="molecule type" value="Genomic_DNA"/>
</dbReference>
<evidence type="ECO:0000259" key="1">
    <source>
        <dbReference type="Pfam" id="PF03184"/>
    </source>
</evidence>
<dbReference type="AlphaFoldDB" id="A0AAV7K123"/>
<feature type="domain" description="DDE-1" evidence="1">
    <location>
        <begin position="1"/>
        <end position="121"/>
    </location>
</feature>
<keyword evidence="3" id="KW-1185">Reference proteome</keyword>
<dbReference type="PANTHER" id="PTHR19303">
    <property type="entry name" value="TRANSPOSON"/>
    <property type="match status" value="1"/>
</dbReference>
<dbReference type="InterPro" id="IPR004875">
    <property type="entry name" value="DDE_SF_endonuclease_dom"/>
</dbReference>
<comment type="caution">
    <text evidence="2">The sequence shown here is derived from an EMBL/GenBank/DDBJ whole genome shotgun (WGS) entry which is preliminary data.</text>
</comment>
<name>A0AAV7K123_9METZ</name>
<accession>A0AAV7K123</accession>
<protein>
    <submittedName>
        <fullName evidence="2">Tigger transposable element-derived protein 6-like</fullName>
    </submittedName>
</protein>
<reference evidence="2 3" key="1">
    <citation type="journal article" date="2023" name="BMC Biol.">
        <title>The compact genome of the sponge Oopsacas minuta (Hexactinellida) is lacking key metazoan core genes.</title>
        <authorList>
            <person name="Santini S."/>
            <person name="Schenkelaars Q."/>
            <person name="Jourda C."/>
            <person name="Duchesne M."/>
            <person name="Belahbib H."/>
            <person name="Rocher C."/>
            <person name="Selva M."/>
            <person name="Riesgo A."/>
            <person name="Vervoort M."/>
            <person name="Leys S.P."/>
            <person name="Kodjabachian L."/>
            <person name="Le Bivic A."/>
            <person name="Borchiellini C."/>
            <person name="Claverie J.M."/>
            <person name="Renard E."/>
        </authorList>
    </citation>
    <scope>NUCLEOTIDE SEQUENCE [LARGE SCALE GENOMIC DNA]</scope>
    <source>
        <strain evidence="2">SPO-2</strain>
    </source>
</reference>
<proteinExistence type="predicted"/>
<dbReference type="Pfam" id="PF03184">
    <property type="entry name" value="DDE_1"/>
    <property type="match status" value="1"/>
</dbReference>
<sequence>MTSALYNEWLNAFDVKMRNQNRHILVFLDNAPCYPRGVSLINIKLIFLPANTTSVLQPLDQGIIQCMKLHYRKRLLRRVQSQINNGCEDETVAKSINILDACHWIVAAVKEIRPSTVQNVFQNVE</sequence>
<evidence type="ECO:0000313" key="3">
    <source>
        <dbReference type="Proteomes" id="UP001165289"/>
    </source>
</evidence>
<organism evidence="2 3">
    <name type="scientific">Oopsacas minuta</name>
    <dbReference type="NCBI Taxonomy" id="111878"/>
    <lineage>
        <taxon>Eukaryota</taxon>
        <taxon>Metazoa</taxon>
        <taxon>Porifera</taxon>
        <taxon>Hexactinellida</taxon>
        <taxon>Hexasterophora</taxon>
        <taxon>Lyssacinosida</taxon>
        <taxon>Leucopsacidae</taxon>
        <taxon>Oopsacas</taxon>
    </lineage>
</organism>
<evidence type="ECO:0000313" key="2">
    <source>
        <dbReference type="EMBL" id="KAI6654444.1"/>
    </source>
</evidence>
<dbReference type="InterPro" id="IPR050863">
    <property type="entry name" value="CenT-Element_Derived"/>
</dbReference>
<dbReference type="Proteomes" id="UP001165289">
    <property type="component" value="Unassembled WGS sequence"/>
</dbReference>